<dbReference type="GO" id="GO:0000172">
    <property type="term" value="C:ribonuclease MRP complex"/>
    <property type="evidence" value="ECO:0007669"/>
    <property type="project" value="TreeGrafter"/>
</dbReference>
<dbReference type="AlphaFoldDB" id="A0A2U3DY07"/>
<dbReference type="InterPro" id="IPR013241">
    <property type="entry name" value="RNase_P_Pop3"/>
</dbReference>
<dbReference type="Pfam" id="PF08228">
    <property type="entry name" value="RNase_P_pop3"/>
    <property type="match status" value="1"/>
</dbReference>
<dbReference type="GO" id="GO:0005655">
    <property type="term" value="C:nucleolar ribonuclease P complex"/>
    <property type="evidence" value="ECO:0007669"/>
    <property type="project" value="TreeGrafter"/>
</dbReference>
<feature type="compositionally biased region" description="Basic and acidic residues" evidence="1">
    <location>
        <begin position="151"/>
        <end position="165"/>
    </location>
</feature>
<evidence type="ECO:0000313" key="4">
    <source>
        <dbReference type="Proteomes" id="UP000245956"/>
    </source>
</evidence>
<dbReference type="PANTHER" id="PTHR28272:SF1">
    <property type="entry name" value="RIBONUCLEASES P_MRP PROTEIN SUBUNIT POP3"/>
    <property type="match status" value="1"/>
</dbReference>
<dbReference type="GO" id="GO:0005829">
    <property type="term" value="C:cytosol"/>
    <property type="evidence" value="ECO:0007669"/>
    <property type="project" value="TreeGrafter"/>
</dbReference>
<evidence type="ECO:0000256" key="1">
    <source>
        <dbReference type="SAM" id="MobiDB-lite"/>
    </source>
</evidence>
<feature type="compositionally biased region" description="Basic residues" evidence="1">
    <location>
        <begin position="96"/>
        <end position="112"/>
    </location>
</feature>
<dbReference type="GO" id="GO:0034965">
    <property type="term" value="P:intronic box C/D snoRNA processing"/>
    <property type="evidence" value="ECO:0007669"/>
    <property type="project" value="TreeGrafter"/>
</dbReference>
<gene>
    <name evidence="3" type="ORF">PCL_04303</name>
    <name evidence="2" type="ORF">Purlil1_5429</name>
</gene>
<dbReference type="GO" id="GO:0008033">
    <property type="term" value="P:tRNA processing"/>
    <property type="evidence" value="ECO:0007669"/>
    <property type="project" value="InterPro"/>
</dbReference>
<feature type="region of interest" description="Disordered" evidence="1">
    <location>
        <begin position="56"/>
        <end position="75"/>
    </location>
</feature>
<dbReference type="PANTHER" id="PTHR28272">
    <property type="entry name" value="RIBONUCLEASES P/MRP PROTEIN SUBUNIT POP3"/>
    <property type="match status" value="1"/>
</dbReference>
<dbReference type="GO" id="GO:0000171">
    <property type="term" value="F:ribonuclease MRP activity"/>
    <property type="evidence" value="ECO:0007669"/>
    <property type="project" value="TreeGrafter"/>
</dbReference>
<comment type="caution">
    <text evidence="3">The sequence shown here is derived from an EMBL/GenBank/DDBJ whole genome shotgun (WGS) entry which is preliminary data.</text>
</comment>
<feature type="compositionally biased region" description="Polar residues" evidence="1">
    <location>
        <begin position="124"/>
        <end position="133"/>
    </location>
</feature>
<accession>A0A2U3DY07</accession>
<dbReference type="Proteomes" id="UP001287286">
    <property type="component" value="Unassembled WGS sequence"/>
</dbReference>
<evidence type="ECO:0000313" key="2">
    <source>
        <dbReference type="EMBL" id="KAK4090258.1"/>
    </source>
</evidence>
<reference evidence="2" key="3">
    <citation type="submission" date="2023-11" db="EMBL/GenBank/DDBJ databases">
        <authorList>
            <person name="Beijen E."/>
            <person name="Ohm R.A."/>
        </authorList>
    </citation>
    <scope>NUCLEOTIDE SEQUENCE</scope>
    <source>
        <strain evidence="2">CBS 150709</strain>
    </source>
</reference>
<evidence type="ECO:0000313" key="5">
    <source>
        <dbReference type="Proteomes" id="UP001287286"/>
    </source>
</evidence>
<proteinExistence type="predicted"/>
<organism evidence="3 4">
    <name type="scientific">Purpureocillium lilacinum</name>
    <name type="common">Paecilomyces lilacinus</name>
    <dbReference type="NCBI Taxonomy" id="33203"/>
    <lineage>
        <taxon>Eukaryota</taxon>
        <taxon>Fungi</taxon>
        <taxon>Dikarya</taxon>
        <taxon>Ascomycota</taxon>
        <taxon>Pezizomycotina</taxon>
        <taxon>Sordariomycetes</taxon>
        <taxon>Hypocreomycetidae</taxon>
        <taxon>Hypocreales</taxon>
        <taxon>Ophiocordycipitaceae</taxon>
        <taxon>Purpureocillium</taxon>
    </lineage>
</organism>
<reference evidence="3" key="1">
    <citation type="submission" date="2015-05" db="EMBL/GenBank/DDBJ databases">
        <authorList>
            <person name="Wang D.B."/>
            <person name="Wang M."/>
        </authorList>
    </citation>
    <scope>NUCLEOTIDE SEQUENCE</scope>
    <source>
        <strain evidence="3">36-1</strain>
    </source>
</reference>
<keyword evidence="5" id="KW-1185">Reference proteome</keyword>
<evidence type="ECO:0000313" key="3">
    <source>
        <dbReference type="EMBL" id="PWI67141.1"/>
    </source>
</evidence>
<dbReference type="GO" id="GO:0004526">
    <property type="term" value="F:ribonuclease P activity"/>
    <property type="evidence" value="ECO:0007669"/>
    <property type="project" value="TreeGrafter"/>
</dbReference>
<dbReference type="EMBL" id="LCWV01000020">
    <property type="protein sequence ID" value="PWI67141.1"/>
    <property type="molecule type" value="Genomic_DNA"/>
</dbReference>
<dbReference type="GO" id="GO:0006364">
    <property type="term" value="P:rRNA processing"/>
    <property type="evidence" value="ECO:0007669"/>
    <property type="project" value="InterPro"/>
</dbReference>
<reference evidence="3 4" key="2">
    <citation type="journal article" date="2016" name="Front. Microbiol.">
        <title>Genome and transcriptome sequences reveal the specific parasitism of the nematophagous Purpureocillium lilacinum 36-1.</title>
        <authorList>
            <person name="Xie J."/>
            <person name="Li S."/>
            <person name="Mo C."/>
            <person name="Xiao X."/>
            <person name="Peng D."/>
            <person name="Wang G."/>
            <person name="Xiao Y."/>
        </authorList>
    </citation>
    <scope>NUCLEOTIDE SEQUENCE [LARGE SCALE GENOMIC DNA]</scope>
    <source>
        <strain evidence="3 4">36-1</strain>
    </source>
</reference>
<dbReference type="EMBL" id="JAWRVI010000016">
    <property type="protein sequence ID" value="KAK4090258.1"/>
    <property type="molecule type" value="Genomic_DNA"/>
</dbReference>
<sequence length="296" mass="32207">MSISEFGRRASFWKPCRHPSPVSWLAHKSMPSLDWYGLPARQGQRQRQAFGCRVRGSAAQDLERPTKPRWPGSTPATEVTDAILEMLCNLLSPIGQHRRHHTKPSKGKRSGKTRADSAADASVANETHVQTAPQKPELSAHVDVGFNSITRKLEETSKETPKARGDTSAQATGDAKRPYSMIFVARGNQSSAFNCHFPRMVGAATRASPSEERTRLVGFSKPCSERLSAVLGVARVSSVAVMRDAPGAEALWAFVQKTVSPVDTSWLEESKASAYRPTQIGSTETIVGAKKAKITA</sequence>
<name>A0A2U3DY07_PURLI</name>
<dbReference type="Proteomes" id="UP000245956">
    <property type="component" value="Unassembled WGS sequence"/>
</dbReference>
<protein>
    <submittedName>
        <fullName evidence="3">Uncharacterized protein</fullName>
    </submittedName>
</protein>
<reference evidence="2 5" key="4">
    <citation type="journal article" date="2024" name="Microbiol. Resour. Announc.">
        <title>Genome annotations for the ascomycete fungi Trichoderma harzianum, Trichoderma aggressivum, and Purpureocillium lilacinum.</title>
        <authorList>
            <person name="Beijen E.P.W."/>
            <person name="Ohm R.A."/>
        </authorList>
    </citation>
    <scope>NUCLEOTIDE SEQUENCE [LARGE SCALE GENOMIC DNA]</scope>
    <source>
        <strain evidence="2 5">CBS 150709</strain>
    </source>
</reference>
<feature type="region of interest" description="Disordered" evidence="1">
    <location>
        <begin position="94"/>
        <end position="173"/>
    </location>
</feature>